<name>A0ABS9L2N5_9MICC</name>
<evidence type="ECO:0000256" key="1">
    <source>
        <dbReference type="SAM" id="MobiDB-lite"/>
    </source>
</evidence>
<dbReference type="RefSeq" id="WP_237817923.1">
    <property type="nucleotide sequence ID" value="NZ_JAKLTQ010000001.1"/>
</dbReference>
<evidence type="ECO:0000313" key="3">
    <source>
        <dbReference type="Proteomes" id="UP001165368"/>
    </source>
</evidence>
<protein>
    <submittedName>
        <fullName evidence="2">Uncharacterized protein</fullName>
    </submittedName>
</protein>
<comment type="caution">
    <text evidence="2">The sequence shown here is derived from an EMBL/GenBank/DDBJ whole genome shotgun (WGS) entry which is preliminary data.</text>
</comment>
<keyword evidence="3" id="KW-1185">Reference proteome</keyword>
<dbReference type="EMBL" id="JAKLTQ010000001">
    <property type="protein sequence ID" value="MCG2620838.1"/>
    <property type="molecule type" value="Genomic_DNA"/>
</dbReference>
<organism evidence="2 3">
    <name type="scientific">Arthrobacter hankyongi</name>
    <dbReference type="NCBI Taxonomy" id="2904801"/>
    <lineage>
        <taxon>Bacteria</taxon>
        <taxon>Bacillati</taxon>
        <taxon>Actinomycetota</taxon>
        <taxon>Actinomycetes</taxon>
        <taxon>Micrococcales</taxon>
        <taxon>Micrococcaceae</taxon>
        <taxon>Arthrobacter</taxon>
    </lineage>
</organism>
<evidence type="ECO:0000313" key="2">
    <source>
        <dbReference type="EMBL" id="MCG2620838.1"/>
    </source>
</evidence>
<proteinExistence type="predicted"/>
<gene>
    <name evidence="2" type="ORF">LVY72_02795</name>
</gene>
<dbReference type="Proteomes" id="UP001165368">
    <property type="component" value="Unassembled WGS sequence"/>
</dbReference>
<accession>A0ABS9L2N5</accession>
<feature type="region of interest" description="Disordered" evidence="1">
    <location>
        <begin position="1"/>
        <end position="22"/>
    </location>
</feature>
<reference evidence="2" key="1">
    <citation type="submission" date="2022-01" db="EMBL/GenBank/DDBJ databases">
        <authorList>
            <person name="Jo J.-H."/>
            <person name="Im W.-T."/>
        </authorList>
    </citation>
    <scope>NUCLEOTIDE SEQUENCE</scope>
    <source>
        <strain evidence="2">I2-34</strain>
    </source>
</reference>
<sequence length="104" mass="10887">MVTLDEPPALQPADLGADRDMAADAEADDALLTTLATRMHCRRPMQVVEDAEVPPLSQPLTIGILAPDEAPRKGQAPGQGTVTYRCACGFTIDVPAMTGQTVAA</sequence>